<sequence length="200" mass="22905">MKTKIVSLEREKSVSLDRISMLEKQIQDIQTISRPTSVEIRNVPLFEKNNETHNALASIVQSIGKTVDMEVQTSDLRDIYRVPTRPGVSTSPSAIVADFNSANMRNEFLSCVRRFNKSQNLQDKLNSELLSMPGKKTPIYVDERVAPSLKKLLYTARKAAKENQYTCWHSNGKIFIRKNQNEKPIRILSEHNLSDIMNKQ</sequence>
<dbReference type="AlphaFoldDB" id="A0A8S4ETX9"/>
<reference evidence="2" key="1">
    <citation type="submission" date="2020-11" db="EMBL/GenBank/DDBJ databases">
        <authorList>
            <person name="Whiteford S."/>
        </authorList>
    </citation>
    <scope>NUCLEOTIDE SEQUENCE</scope>
</reference>
<protein>
    <submittedName>
        <fullName evidence="2">(diamondback moth) hypothetical protein</fullName>
    </submittedName>
</protein>
<gene>
    <name evidence="2" type="ORF">PLXY2_LOCUS6709</name>
</gene>
<dbReference type="Proteomes" id="UP000653454">
    <property type="component" value="Unassembled WGS sequence"/>
</dbReference>
<comment type="caution">
    <text evidence="2">The sequence shown here is derived from an EMBL/GenBank/DDBJ whole genome shotgun (WGS) entry which is preliminary data.</text>
</comment>
<keyword evidence="3" id="KW-1185">Reference proteome</keyword>
<proteinExistence type="predicted"/>
<feature type="domain" description="FP protein C-terminal" evidence="1">
    <location>
        <begin position="148"/>
        <end position="196"/>
    </location>
</feature>
<accession>A0A8S4ETX9</accession>
<dbReference type="Pfam" id="PF25298">
    <property type="entry name" value="Baculo_FP_2nd"/>
    <property type="match status" value="1"/>
</dbReference>
<dbReference type="EMBL" id="CAJHNJ030000022">
    <property type="protein sequence ID" value="CAG9119335.1"/>
    <property type="molecule type" value="Genomic_DNA"/>
</dbReference>
<evidence type="ECO:0000259" key="1">
    <source>
        <dbReference type="Pfam" id="PF25298"/>
    </source>
</evidence>
<dbReference type="InterPro" id="IPR057251">
    <property type="entry name" value="FP_C"/>
</dbReference>
<evidence type="ECO:0000313" key="2">
    <source>
        <dbReference type="EMBL" id="CAG9119335.1"/>
    </source>
</evidence>
<name>A0A8S4ETX9_PLUXY</name>
<organism evidence="2 3">
    <name type="scientific">Plutella xylostella</name>
    <name type="common">Diamondback moth</name>
    <name type="synonym">Plutella maculipennis</name>
    <dbReference type="NCBI Taxonomy" id="51655"/>
    <lineage>
        <taxon>Eukaryota</taxon>
        <taxon>Metazoa</taxon>
        <taxon>Ecdysozoa</taxon>
        <taxon>Arthropoda</taxon>
        <taxon>Hexapoda</taxon>
        <taxon>Insecta</taxon>
        <taxon>Pterygota</taxon>
        <taxon>Neoptera</taxon>
        <taxon>Endopterygota</taxon>
        <taxon>Lepidoptera</taxon>
        <taxon>Glossata</taxon>
        <taxon>Ditrysia</taxon>
        <taxon>Yponomeutoidea</taxon>
        <taxon>Plutellidae</taxon>
        <taxon>Plutella</taxon>
    </lineage>
</organism>
<evidence type="ECO:0000313" key="3">
    <source>
        <dbReference type="Proteomes" id="UP000653454"/>
    </source>
</evidence>